<comment type="caution">
    <text evidence="11">The sequence shown here is derived from an EMBL/GenBank/DDBJ whole genome shotgun (WGS) entry which is preliminary data.</text>
</comment>
<evidence type="ECO:0000256" key="4">
    <source>
        <dbReference type="ARBA" id="ARBA00022741"/>
    </source>
</evidence>
<feature type="transmembrane region" description="Helical" evidence="8">
    <location>
        <begin position="183"/>
        <end position="205"/>
    </location>
</feature>
<evidence type="ECO:0000259" key="10">
    <source>
        <dbReference type="PROSITE" id="PS50929"/>
    </source>
</evidence>
<protein>
    <submittedName>
        <fullName evidence="11">ABC transporter ATP-binding protein</fullName>
    </submittedName>
</protein>
<keyword evidence="6 8" id="KW-1133">Transmembrane helix</keyword>
<evidence type="ECO:0000256" key="5">
    <source>
        <dbReference type="ARBA" id="ARBA00022840"/>
    </source>
</evidence>
<dbReference type="InterPro" id="IPR017871">
    <property type="entry name" value="ABC_transporter-like_CS"/>
</dbReference>
<dbReference type="Gene3D" id="1.20.1560.10">
    <property type="entry name" value="ABC transporter type 1, transmembrane domain"/>
    <property type="match status" value="1"/>
</dbReference>
<evidence type="ECO:0000313" key="12">
    <source>
        <dbReference type="Proteomes" id="UP000241769"/>
    </source>
</evidence>
<evidence type="ECO:0000259" key="9">
    <source>
        <dbReference type="PROSITE" id="PS50893"/>
    </source>
</evidence>
<organism evidence="11 12">
    <name type="scientific">Planoprotostelium fungivorum</name>
    <dbReference type="NCBI Taxonomy" id="1890364"/>
    <lineage>
        <taxon>Eukaryota</taxon>
        <taxon>Amoebozoa</taxon>
        <taxon>Evosea</taxon>
        <taxon>Variosea</taxon>
        <taxon>Cavosteliida</taxon>
        <taxon>Cavosteliaceae</taxon>
        <taxon>Planoprotostelium</taxon>
    </lineage>
</organism>
<dbReference type="InterPro" id="IPR027417">
    <property type="entry name" value="P-loop_NTPase"/>
</dbReference>
<keyword evidence="5 11" id="KW-0067">ATP-binding</keyword>
<dbReference type="GO" id="GO:0005524">
    <property type="term" value="F:ATP binding"/>
    <property type="evidence" value="ECO:0007669"/>
    <property type="project" value="UniProtKB-KW"/>
</dbReference>
<dbReference type="InterPro" id="IPR003439">
    <property type="entry name" value="ABC_transporter-like_ATP-bd"/>
</dbReference>
<dbReference type="SUPFAM" id="SSF90123">
    <property type="entry name" value="ABC transporter transmembrane region"/>
    <property type="match status" value="1"/>
</dbReference>
<dbReference type="STRING" id="1890364.A0A2P6P0B3"/>
<proteinExistence type="inferred from homology"/>
<feature type="transmembrane region" description="Helical" evidence="8">
    <location>
        <begin position="265"/>
        <end position="286"/>
    </location>
</feature>
<dbReference type="PROSITE" id="PS00211">
    <property type="entry name" value="ABC_TRANSPORTER_1"/>
    <property type="match status" value="1"/>
</dbReference>
<keyword evidence="7 8" id="KW-0472">Membrane</keyword>
<keyword evidence="4" id="KW-0547">Nucleotide-binding</keyword>
<dbReference type="InterPro" id="IPR050835">
    <property type="entry name" value="ABC_transporter_sub-D"/>
</dbReference>
<dbReference type="Pfam" id="PF00005">
    <property type="entry name" value="ABC_tran"/>
    <property type="match status" value="1"/>
</dbReference>
<dbReference type="InParanoid" id="A0A2P6P0B3"/>
<dbReference type="Proteomes" id="UP000241769">
    <property type="component" value="Unassembled WGS sequence"/>
</dbReference>
<dbReference type="SUPFAM" id="SSF52540">
    <property type="entry name" value="P-loop containing nucleoside triphosphate hydrolases"/>
    <property type="match status" value="1"/>
</dbReference>
<dbReference type="GO" id="GO:0140359">
    <property type="term" value="F:ABC-type transporter activity"/>
    <property type="evidence" value="ECO:0007669"/>
    <property type="project" value="InterPro"/>
</dbReference>
<evidence type="ECO:0000256" key="8">
    <source>
        <dbReference type="SAM" id="Phobius"/>
    </source>
</evidence>
<evidence type="ECO:0000256" key="7">
    <source>
        <dbReference type="ARBA" id="ARBA00023136"/>
    </source>
</evidence>
<keyword evidence="12" id="KW-1185">Reference proteome</keyword>
<dbReference type="SMART" id="SM00382">
    <property type="entry name" value="AAA"/>
    <property type="match status" value="1"/>
</dbReference>
<keyword evidence="3 8" id="KW-0812">Transmembrane</keyword>
<name>A0A2P6P0B3_9EUKA</name>
<feature type="transmembrane region" description="Helical" evidence="8">
    <location>
        <begin position="69"/>
        <end position="91"/>
    </location>
</feature>
<reference evidence="11 12" key="1">
    <citation type="journal article" date="2018" name="Genome Biol. Evol.">
        <title>Multiple Roots of Fruiting Body Formation in Amoebozoa.</title>
        <authorList>
            <person name="Hillmann F."/>
            <person name="Forbes G."/>
            <person name="Novohradska S."/>
            <person name="Ferling I."/>
            <person name="Riege K."/>
            <person name="Groth M."/>
            <person name="Westermann M."/>
            <person name="Marz M."/>
            <person name="Spaller T."/>
            <person name="Winckler T."/>
            <person name="Schaap P."/>
            <person name="Glockner G."/>
        </authorList>
    </citation>
    <scope>NUCLEOTIDE SEQUENCE [LARGE SCALE GENOMIC DNA]</scope>
    <source>
        <strain evidence="11 12">Jena</strain>
    </source>
</reference>
<comment type="similarity">
    <text evidence="1">Belongs to the ABC transporter superfamily. ABCD family. Peroxisomal fatty acyl CoA transporter (TC 3.A.1.203) subfamily.</text>
</comment>
<evidence type="ECO:0000256" key="3">
    <source>
        <dbReference type="ARBA" id="ARBA00022692"/>
    </source>
</evidence>
<dbReference type="CDD" id="cd03223">
    <property type="entry name" value="ABCD_peroxisomal_ALDP"/>
    <property type="match status" value="1"/>
</dbReference>
<evidence type="ECO:0000256" key="6">
    <source>
        <dbReference type="ARBA" id="ARBA00022989"/>
    </source>
</evidence>
<dbReference type="AlphaFoldDB" id="A0A2P6P0B3"/>
<dbReference type="InterPro" id="IPR003593">
    <property type="entry name" value="AAA+_ATPase"/>
</dbReference>
<dbReference type="PROSITE" id="PS50929">
    <property type="entry name" value="ABC_TM1F"/>
    <property type="match status" value="1"/>
</dbReference>
<evidence type="ECO:0000313" key="11">
    <source>
        <dbReference type="EMBL" id="PRP89656.1"/>
    </source>
</evidence>
<dbReference type="OrthoDB" id="422637at2759"/>
<dbReference type="PROSITE" id="PS50893">
    <property type="entry name" value="ABC_TRANSPORTER_2"/>
    <property type="match status" value="1"/>
</dbReference>
<dbReference type="Pfam" id="PF06472">
    <property type="entry name" value="ABC_membrane_2"/>
    <property type="match status" value="1"/>
</dbReference>
<dbReference type="InterPro" id="IPR011527">
    <property type="entry name" value="ABC1_TM_dom"/>
</dbReference>
<dbReference type="PANTHER" id="PTHR11384">
    <property type="entry name" value="ATP-BINDING CASSETTE, SUB-FAMILY D MEMBER"/>
    <property type="match status" value="1"/>
</dbReference>
<dbReference type="PANTHER" id="PTHR11384:SF55">
    <property type="entry name" value="ATP-BINDING CASSETTE TRANSPORTER"/>
    <property type="match status" value="1"/>
</dbReference>
<evidence type="ECO:0000256" key="2">
    <source>
        <dbReference type="ARBA" id="ARBA00022448"/>
    </source>
</evidence>
<feature type="transmembrane region" description="Helical" evidence="8">
    <location>
        <begin position="156"/>
        <end position="177"/>
    </location>
</feature>
<dbReference type="Gene3D" id="3.40.50.300">
    <property type="entry name" value="P-loop containing nucleotide triphosphate hydrolases"/>
    <property type="match status" value="1"/>
</dbReference>
<dbReference type="GO" id="GO:0016887">
    <property type="term" value="F:ATP hydrolysis activity"/>
    <property type="evidence" value="ECO:0007669"/>
    <property type="project" value="InterPro"/>
</dbReference>
<evidence type="ECO:0000256" key="1">
    <source>
        <dbReference type="ARBA" id="ARBA00008575"/>
    </source>
</evidence>
<keyword evidence="2" id="KW-0813">Transport</keyword>
<sequence length="625" mass="71741">MQQVKSGFENAKKLFSLVKPFFRERAYFHLTCLLILGTTQSSVVVYLSYAQRMLTDTLQSKDEGGAFQAAINNFLYLLIFAIPVFGLNDFISSGAYVSWRDFVSKEMISLYLRNRNYYKMYLRSQESGKLDTDEIDNPDQRICVDVATFCRSFIDLFMLFFNSFVKMVSFVAILWTIEPWLVVFLGLYSLAGSSVVGHIFGGKMIPLQDNLRRKEADTRFSMVRVRENAEAIAFYSGEDLEEKEILRRLQQTMELQRTKRGSKSILNLFQNSYSYLTWLIPVLVLYPRFFQGKMEYGAIFQAQIAFNTILSSLSLVISQFDSISFLLGAGNRIYQFDRELQRIENDYRFNDGPNQDHVTEETTQEGTLHRRFAADRSQKKDGGQTQTDRIRFVTSERVKLIGVTVMAPSSLKRTIILSDVNLELQGKQRLLIVGRSGIGKSSLLRVLCGLWNHGRGTVERPELGDMLFLPQKPYMPIGSLRQQLLYPREDKNEEHYDDQVLEKVLERVGLSQLVTRHGLRTQDLDFSKILSVGEQQRLAIGRVLVIKPSVVVMDEATSAMDIANEKNVYEIIGSLRDGETSIISVGHRKTLVQFHTHVLDLDRHEKGGEALRTMEDYLKEHPMQQ</sequence>
<accession>A0A2P6P0B3</accession>
<dbReference type="InterPro" id="IPR036640">
    <property type="entry name" value="ABC1_TM_sf"/>
</dbReference>
<feature type="domain" description="ABC transporter" evidence="9">
    <location>
        <begin position="398"/>
        <end position="623"/>
    </location>
</feature>
<gene>
    <name evidence="11" type="ORF">PROFUN_00920</name>
</gene>
<dbReference type="EMBL" id="MDYQ01000002">
    <property type="protein sequence ID" value="PRP89656.1"/>
    <property type="molecule type" value="Genomic_DNA"/>
</dbReference>
<feature type="domain" description="ABC transmembrane type-1" evidence="10">
    <location>
        <begin position="145"/>
        <end position="323"/>
    </location>
</feature>
<feature type="transmembrane region" description="Helical" evidence="8">
    <location>
        <begin position="26"/>
        <end position="49"/>
    </location>
</feature>
<dbReference type="GO" id="GO:0016020">
    <property type="term" value="C:membrane"/>
    <property type="evidence" value="ECO:0007669"/>
    <property type="project" value="InterPro"/>
</dbReference>